<protein>
    <submittedName>
        <fullName evidence="4">Histidine kinase</fullName>
    </submittedName>
    <submittedName>
        <fullName evidence="3">Response regulator</fullName>
    </submittedName>
</protein>
<dbReference type="SUPFAM" id="SSF52172">
    <property type="entry name" value="CheY-like"/>
    <property type="match status" value="1"/>
</dbReference>
<keyword evidence="1" id="KW-0597">Phosphoprotein</keyword>
<feature type="domain" description="Response regulatory" evidence="2">
    <location>
        <begin position="36"/>
        <end position="147"/>
    </location>
</feature>
<dbReference type="CDD" id="cd17546">
    <property type="entry name" value="REC_hyHK_CKI1_RcsC-like"/>
    <property type="match status" value="1"/>
</dbReference>
<evidence type="ECO:0000313" key="5">
    <source>
        <dbReference type="Proteomes" id="UP000027154"/>
    </source>
</evidence>
<dbReference type="Pfam" id="PF00072">
    <property type="entry name" value="Response_reg"/>
    <property type="match status" value="1"/>
</dbReference>
<reference evidence="3 6" key="2">
    <citation type="submission" date="2019-01" db="EMBL/GenBank/DDBJ databases">
        <title>Genome sequences of marine Pseudoalteromonas species.</title>
        <authorList>
            <person name="Boraston A.B."/>
            <person name="Hehemann J.-H."/>
            <person name="Vickers C.J."/>
            <person name="Salama-Alber O."/>
            <person name="Abe K."/>
            <person name="Hettle A.J."/>
        </authorList>
    </citation>
    <scope>NUCLEOTIDE SEQUENCE [LARGE SCALE GENOMIC DNA]</scope>
    <source>
        <strain evidence="3 6">PS42</strain>
    </source>
</reference>
<evidence type="ECO:0000256" key="1">
    <source>
        <dbReference type="PROSITE-ProRule" id="PRU00169"/>
    </source>
</evidence>
<name>A0AB73BHK3_9GAMM</name>
<dbReference type="Gene3D" id="3.40.50.2300">
    <property type="match status" value="1"/>
</dbReference>
<proteinExistence type="predicted"/>
<reference evidence="4 5" key="1">
    <citation type="submission" date="2014-04" db="EMBL/GenBank/DDBJ databases">
        <title>Pseudoalteromonas galatheae sp. nov., isolated from a deep-sea polychaete near Canal Concepcion, Chile.</title>
        <authorList>
            <person name="Machado H.R."/>
            <person name="Gram L."/>
            <person name="Vynne N.G."/>
        </authorList>
    </citation>
    <scope>NUCLEOTIDE SEQUENCE [LARGE SCALE GENOMIC DNA]</scope>
    <source>
        <strain evidence="4 5">KMM216</strain>
    </source>
</reference>
<gene>
    <name evidence="4" type="ORF">DC53_09920</name>
    <name evidence="3" type="ORF">EU508_09230</name>
</gene>
<keyword evidence="4" id="KW-0808">Transferase</keyword>
<dbReference type="PANTHER" id="PTHR43228:SF1">
    <property type="entry name" value="TWO-COMPONENT RESPONSE REGULATOR ARR22"/>
    <property type="match status" value="1"/>
</dbReference>
<dbReference type="GO" id="GO:0016301">
    <property type="term" value="F:kinase activity"/>
    <property type="evidence" value="ECO:0007669"/>
    <property type="project" value="UniProtKB-KW"/>
</dbReference>
<dbReference type="InterPro" id="IPR001789">
    <property type="entry name" value="Sig_transdc_resp-reg_receiver"/>
</dbReference>
<evidence type="ECO:0000259" key="2">
    <source>
        <dbReference type="PROSITE" id="PS50110"/>
    </source>
</evidence>
<dbReference type="PANTHER" id="PTHR43228">
    <property type="entry name" value="TWO-COMPONENT RESPONSE REGULATOR"/>
    <property type="match status" value="1"/>
</dbReference>
<comment type="caution">
    <text evidence="3">The sequence shown here is derived from an EMBL/GenBank/DDBJ whole genome shotgun (WGS) entry which is preliminary data.</text>
</comment>
<dbReference type="Proteomes" id="UP000324162">
    <property type="component" value="Unassembled WGS sequence"/>
</dbReference>
<dbReference type="Proteomes" id="UP000027154">
    <property type="component" value="Unassembled WGS sequence"/>
</dbReference>
<dbReference type="PROSITE" id="PS50110">
    <property type="entry name" value="RESPONSE_REGULATORY"/>
    <property type="match status" value="1"/>
</dbReference>
<evidence type="ECO:0000313" key="6">
    <source>
        <dbReference type="Proteomes" id="UP000324162"/>
    </source>
</evidence>
<dbReference type="EMBL" id="SEUK01000048">
    <property type="protein sequence ID" value="KAA1160628.1"/>
    <property type="molecule type" value="Genomic_DNA"/>
</dbReference>
<dbReference type="SMART" id="SM00448">
    <property type="entry name" value="REC"/>
    <property type="match status" value="1"/>
</dbReference>
<dbReference type="GO" id="GO:0000160">
    <property type="term" value="P:phosphorelay signal transduction system"/>
    <property type="evidence" value="ECO:0007669"/>
    <property type="project" value="InterPro"/>
</dbReference>
<dbReference type="EMBL" id="JJNZ01000028">
    <property type="protein sequence ID" value="KDC51172.1"/>
    <property type="molecule type" value="Genomic_DNA"/>
</dbReference>
<dbReference type="InterPro" id="IPR052048">
    <property type="entry name" value="ST_Response_Regulator"/>
</dbReference>
<feature type="modified residue" description="4-aspartylphosphate" evidence="1">
    <location>
        <position position="85"/>
    </location>
</feature>
<dbReference type="InterPro" id="IPR011006">
    <property type="entry name" value="CheY-like_superfamily"/>
</dbReference>
<dbReference type="RefSeq" id="WP_007377156.1">
    <property type="nucleotide sequence ID" value="NZ_JJNZ01000028.1"/>
</dbReference>
<sequence>MSSESNVKEFVKPKPANKAMPNNISSITQSQNKLINVLLVDDDLLIEIVIKKMLEDECFNVDFASSAAEALIMVSQNNYDIILMDIIMPEFTGTDAMLKIRKHIDKTTTKIIAHTFSENKYINLGFDGQLLKPVKKNVLIENIKSLLD</sequence>
<keyword evidence="4" id="KW-0418">Kinase</keyword>
<evidence type="ECO:0000313" key="3">
    <source>
        <dbReference type="EMBL" id="KAA1160628.1"/>
    </source>
</evidence>
<evidence type="ECO:0000313" key="4">
    <source>
        <dbReference type="EMBL" id="KDC51172.1"/>
    </source>
</evidence>
<accession>A0AB73BHK3</accession>
<organism evidence="3 6">
    <name type="scientific">Pseudoalteromonas fuliginea</name>
    <dbReference type="NCBI Taxonomy" id="1872678"/>
    <lineage>
        <taxon>Bacteria</taxon>
        <taxon>Pseudomonadati</taxon>
        <taxon>Pseudomonadota</taxon>
        <taxon>Gammaproteobacteria</taxon>
        <taxon>Alteromonadales</taxon>
        <taxon>Pseudoalteromonadaceae</taxon>
        <taxon>Pseudoalteromonas</taxon>
    </lineage>
</organism>
<dbReference type="AlphaFoldDB" id="A0AB73BHK3"/>